<comment type="caution">
    <text evidence="2">The sequence shown here is derived from an EMBL/GenBank/DDBJ whole genome shotgun (WGS) entry which is preliminary data.</text>
</comment>
<dbReference type="Pfam" id="PF02575">
    <property type="entry name" value="YbaB_DNA_bd"/>
    <property type="match status" value="1"/>
</dbReference>
<dbReference type="Proteomes" id="UP000317303">
    <property type="component" value="Unassembled WGS sequence"/>
</dbReference>
<evidence type="ECO:0000256" key="1">
    <source>
        <dbReference type="SAM" id="MobiDB-lite"/>
    </source>
</evidence>
<dbReference type="GO" id="GO:0003677">
    <property type="term" value="F:DNA binding"/>
    <property type="evidence" value="ECO:0007669"/>
    <property type="project" value="UniProtKB-KW"/>
</dbReference>
<dbReference type="OrthoDB" id="3637045at2"/>
<gene>
    <name evidence="2" type="ORF">JD82_04764</name>
</gene>
<dbReference type="InterPro" id="IPR036894">
    <property type="entry name" value="YbaB-like_sf"/>
</dbReference>
<accession>A0A660CHG5</accession>
<dbReference type="InterPro" id="IPR004401">
    <property type="entry name" value="YbaB/EbfC"/>
</dbReference>
<evidence type="ECO:0000313" key="2">
    <source>
        <dbReference type="EMBL" id="TWH22872.1"/>
    </source>
</evidence>
<dbReference type="Gene3D" id="3.30.1310.10">
    <property type="entry name" value="Nucleoid-associated protein YbaB-like domain"/>
    <property type="match status" value="1"/>
</dbReference>
<reference evidence="2 3" key="1">
    <citation type="submission" date="2019-07" db="EMBL/GenBank/DDBJ databases">
        <title>R&amp;d 2014.</title>
        <authorList>
            <person name="Klenk H.-P."/>
        </authorList>
    </citation>
    <scope>NUCLEOTIDE SEQUENCE [LARGE SCALE GENOMIC DNA]</scope>
    <source>
        <strain evidence="2 3">DSM 43194</strain>
    </source>
</reference>
<evidence type="ECO:0000313" key="3">
    <source>
        <dbReference type="Proteomes" id="UP000317303"/>
    </source>
</evidence>
<dbReference type="AlphaFoldDB" id="A0A660CHG5"/>
<keyword evidence="3" id="KW-1185">Reference proteome</keyword>
<dbReference type="SUPFAM" id="SSF82607">
    <property type="entry name" value="YbaB-like"/>
    <property type="match status" value="1"/>
</dbReference>
<organism evidence="2 3">
    <name type="scientific">Prauserella rugosa</name>
    <dbReference type="NCBI Taxonomy" id="43354"/>
    <lineage>
        <taxon>Bacteria</taxon>
        <taxon>Bacillati</taxon>
        <taxon>Actinomycetota</taxon>
        <taxon>Actinomycetes</taxon>
        <taxon>Pseudonocardiales</taxon>
        <taxon>Pseudonocardiaceae</taxon>
        <taxon>Prauserella</taxon>
    </lineage>
</organism>
<protein>
    <submittedName>
        <fullName evidence="2">YbaB/EbfC DNA-binding family protein</fullName>
    </submittedName>
</protein>
<feature type="compositionally biased region" description="Low complexity" evidence="1">
    <location>
        <begin position="128"/>
        <end position="142"/>
    </location>
</feature>
<sequence length="166" mass="17571">MSEYASQLVRRIEGVEAMAAGNVRRAESYRQLEEELKEARAEVSSPDGLVTVVAGPGGEIRDITFSSAVSATSPATLSVTARQTIAAAVAEVARLQAEVVRRGLGDTAALNAVTAADTRLFGGPQLSPDAAPPVRRSVPRPATGQPYPEEDFENLDFFQGGTDNQR</sequence>
<dbReference type="EMBL" id="VLJV01000001">
    <property type="protein sequence ID" value="TWH22872.1"/>
    <property type="molecule type" value="Genomic_DNA"/>
</dbReference>
<keyword evidence="2" id="KW-0238">DNA-binding</keyword>
<feature type="region of interest" description="Disordered" evidence="1">
    <location>
        <begin position="121"/>
        <end position="166"/>
    </location>
</feature>
<proteinExistence type="predicted"/>
<name>A0A660CHG5_9PSEU</name>
<dbReference type="RefSeq" id="WP_048808254.1">
    <property type="nucleotide sequence ID" value="NZ_JOIJ01000004.1"/>
</dbReference>